<dbReference type="OrthoDB" id="2748701at2759"/>
<accession>A0A5C2STJ5</accession>
<dbReference type="Proteomes" id="UP000313359">
    <property type="component" value="Unassembled WGS sequence"/>
</dbReference>
<sequence>MDSLAVELIAEVAFHACTDGGFTGSSLSVVSRRIRDATHTARFHSVSIASNPEAFAKFLDVYREQRHRTRDVYPRVRHLFLSLLPIEGEPVYRTPRLSLHNAVRAYEEHLRTLRDLGERHGATLCDLVRELAPDLETFAFVRGEWKNVPTVDCVFPRLRELSLIDGVPEFIRLEGVERPMFPRLERLHTVEYFHARPVDLCQFAHHAPHLVHYRCSGMHYADTATMCSLKLVTGPRSSEDESPLLPHLRRVMAQPTVVKHCFGDMQGQNRLSAELRACAAQARSGTRFHILVKHDPLQPVNTQEGIETAPERCIRKAKEEWMQRVEGGSGCWAGDYVF</sequence>
<protein>
    <recommendedName>
        <fullName evidence="3">F-box domain-containing protein</fullName>
    </recommendedName>
</protein>
<proteinExistence type="predicted"/>
<evidence type="ECO:0008006" key="3">
    <source>
        <dbReference type="Google" id="ProtNLM"/>
    </source>
</evidence>
<name>A0A5C2STJ5_9APHY</name>
<reference evidence="1" key="1">
    <citation type="journal article" date="2018" name="Genome Biol. Evol.">
        <title>Genomics and development of Lentinus tigrinus, a white-rot wood-decaying mushroom with dimorphic fruiting bodies.</title>
        <authorList>
            <person name="Wu B."/>
            <person name="Xu Z."/>
            <person name="Knudson A."/>
            <person name="Carlson A."/>
            <person name="Chen N."/>
            <person name="Kovaka S."/>
            <person name="LaButti K."/>
            <person name="Lipzen A."/>
            <person name="Pennachio C."/>
            <person name="Riley R."/>
            <person name="Schakwitz W."/>
            <person name="Umezawa K."/>
            <person name="Ohm R.A."/>
            <person name="Grigoriev I.V."/>
            <person name="Nagy L.G."/>
            <person name="Gibbons J."/>
            <person name="Hibbett D."/>
        </authorList>
    </citation>
    <scope>NUCLEOTIDE SEQUENCE [LARGE SCALE GENOMIC DNA]</scope>
    <source>
        <strain evidence="1">ALCF2SS1-6</strain>
    </source>
</reference>
<dbReference type="AlphaFoldDB" id="A0A5C2STJ5"/>
<dbReference type="EMBL" id="ML122251">
    <property type="protein sequence ID" value="RPD66621.1"/>
    <property type="molecule type" value="Genomic_DNA"/>
</dbReference>
<organism evidence="1 2">
    <name type="scientific">Lentinus tigrinus ALCF2SS1-6</name>
    <dbReference type="NCBI Taxonomy" id="1328759"/>
    <lineage>
        <taxon>Eukaryota</taxon>
        <taxon>Fungi</taxon>
        <taxon>Dikarya</taxon>
        <taxon>Basidiomycota</taxon>
        <taxon>Agaricomycotina</taxon>
        <taxon>Agaricomycetes</taxon>
        <taxon>Polyporales</taxon>
        <taxon>Polyporaceae</taxon>
        <taxon>Lentinus</taxon>
    </lineage>
</organism>
<evidence type="ECO:0000313" key="2">
    <source>
        <dbReference type="Proteomes" id="UP000313359"/>
    </source>
</evidence>
<dbReference type="STRING" id="1328759.A0A5C2STJ5"/>
<keyword evidence="2" id="KW-1185">Reference proteome</keyword>
<evidence type="ECO:0000313" key="1">
    <source>
        <dbReference type="EMBL" id="RPD66621.1"/>
    </source>
</evidence>
<gene>
    <name evidence="1" type="ORF">L227DRAFT_606692</name>
</gene>